<dbReference type="GO" id="GO:0005847">
    <property type="term" value="C:mRNA cleavage and polyadenylation specificity factor complex"/>
    <property type="evidence" value="ECO:0007669"/>
    <property type="project" value="TreeGrafter"/>
</dbReference>
<keyword evidence="7" id="KW-1185">Reference proteome</keyword>
<reference evidence="6 7" key="1">
    <citation type="journal article" date="2023" name="Elife">
        <title>Identification of key yeast species and microbe-microbe interactions impacting larval growth of Drosophila in the wild.</title>
        <authorList>
            <person name="Mure A."/>
            <person name="Sugiura Y."/>
            <person name="Maeda R."/>
            <person name="Honda K."/>
            <person name="Sakurai N."/>
            <person name="Takahashi Y."/>
            <person name="Watada M."/>
            <person name="Katoh T."/>
            <person name="Gotoh A."/>
            <person name="Gotoh Y."/>
            <person name="Taniguchi I."/>
            <person name="Nakamura K."/>
            <person name="Hayashi T."/>
            <person name="Katayama T."/>
            <person name="Uemura T."/>
            <person name="Hattori Y."/>
        </authorList>
    </citation>
    <scope>NUCLEOTIDE SEQUENCE [LARGE SCALE GENOMIC DNA]</scope>
    <source>
        <strain evidence="6 7">SC-9</strain>
    </source>
</reference>
<evidence type="ECO:0000256" key="4">
    <source>
        <dbReference type="SAM" id="MobiDB-lite"/>
    </source>
</evidence>
<dbReference type="Gene3D" id="1.25.10.10">
    <property type="entry name" value="Leucine-rich Repeat Variant"/>
    <property type="match status" value="1"/>
</dbReference>
<dbReference type="PANTHER" id="PTHR15245:SF20">
    <property type="entry name" value="SYMPLEKIN"/>
    <property type="match status" value="1"/>
</dbReference>
<dbReference type="EMBL" id="BTFZ01000002">
    <property type="protein sequence ID" value="GMM33738.1"/>
    <property type="molecule type" value="Genomic_DNA"/>
</dbReference>
<dbReference type="InterPro" id="IPR011989">
    <property type="entry name" value="ARM-like"/>
</dbReference>
<dbReference type="AlphaFoldDB" id="A0AAV5QFZ0"/>
<evidence type="ECO:0000259" key="5">
    <source>
        <dbReference type="Pfam" id="PF11935"/>
    </source>
</evidence>
<keyword evidence="3" id="KW-0539">Nucleus</keyword>
<gene>
    <name evidence="6" type="ORF">DASC09_010630</name>
</gene>
<sequence length="836" mass="95515">MEASKNASSSLGWWEQAKKRSLEDISAFPQEFGRILVAALEVSPNQDTLPVISWCLDFLIFVFTNAIDDSECDTRIDAALKKSLLLTKYSIHENTNGQKAEVYNVMILKFLNELMVRKCCYSVEVFRKVVQLSCIIYNQSFLNVLQKSADYNEIWDELVILKSAISSKLGNDTAFPVRTDDVNDVSHLIGPKLLIVRFIGIVVQSQLPTPPKDPRKRDRRGRIKNDEDVSISMTRSHPLINENLKAQAMGLLDSLLVIITDEEKNVPQIISAIMFSLINIIKKRPSISSKILNSLLNFDSSRRTTPGCENSYHDNEAKILNKLSRRFSDRSFKLLLNNLFKNGTLNNKEKGVEQDPLSAKFYTKINYIHQYQDKQRKDKNLLKDLPEDLQYYQFLERKADEDKISMLLKANPKLSRRDVDNIGKYYPQVSLNEITNADQGATMGGSESYSSLFTLTDVNNDLNKFDAGLLNNEILTKLILIAIERTRPEKLSSALNVVGERYRTLSQRHEQTHGTQGGDQKRIKLDAGNDLAMYGASYTKLNGIDSNLDYVLPAPKKMTPAERKEHLSFIISNYLKLAESKELQTIIDSQNESNNNNQESKEPGHSQGIIKMSKVAISRWDKNSWATLLIRLATRGLNNGTDDEKQEMSDMIRQALFNHFLENIHNRIDIVIDWLNEEWYSEYVKGESLMVENGGELSEEDMNGKIETPTYIIWTVKVLDSIIPFLETKDRKIFIRLLSDLPYLNKEIITKLKSLCLDRLRFGLGLQSLQYLVLVRPPVKEICIEMLIEIYNDVKEVKEDGNEEVFEAIEKLLKKIEPAAVNTEVDKRNETSTAND</sequence>
<dbReference type="GeneID" id="90071717"/>
<feature type="region of interest" description="Disordered" evidence="4">
    <location>
        <begin position="208"/>
        <end position="228"/>
    </location>
</feature>
<comment type="caution">
    <text evidence="6">The sequence shown here is derived from an EMBL/GenBank/DDBJ whole genome shotgun (WGS) entry which is preliminary data.</text>
</comment>
<feature type="domain" description="Symplekin/Pta1 N-terminal" evidence="5">
    <location>
        <begin position="123"/>
        <end position="369"/>
    </location>
</feature>
<dbReference type="PANTHER" id="PTHR15245">
    <property type="entry name" value="SYMPLEKIN-RELATED"/>
    <property type="match status" value="1"/>
</dbReference>
<evidence type="ECO:0000256" key="3">
    <source>
        <dbReference type="ARBA" id="ARBA00023242"/>
    </source>
</evidence>
<keyword evidence="2" id="KW-0507">mRNA processing</keyword>
<organism evidence="6 7">
    <name type="scientific">Saccharomycopsis crataegensis</name>
    <dbReference type="NCBI Taxonomy" id="43959"/>
    <lineage>
        <taxon>Eukaryota</taxon>
        <taxon>Fungi</taxon>
        <taxon>Dikarya</taxon>
        <taxon>Ascomycota</taxon>
        <taxon>Saccharomycotina</taxon>
        <taxon>Saccharomycetes</taxon>
        <taxon>Saccharomycopsidaceae</taxon>
        <taxon>Saccharomycopsis</taxon>
    </lineage>
</organism>
<accession>A0AAV5QFZ0</accession>
<dbReference type="RefSeq" id="XP_064850738.1">
    <property type="nucleotide sequence ID" value="XM_064994666.1"/>
</dbReference>
<evidence type="ECO:0000256" key="2">
    <source>
        <dbReference type="ARBA" id="ARBA00022664"/>
    </source>
</evidence>
<dbReference type="GO" id="GO:0006397">
    <property type="term" value="P:mRNA processing"/>
    <property type="evidence" value="ECO:0007669"/>
    <property type="project" value="UniProtKB-KW"/>
</dbReference>
<dbReference type="InterPro" id="IPR032460">
    <property type="entry name" value="Symplekin/Pta1_N"/>
</dbReference>
<evidence type="ECO:0000313" key="7">
    <source>
        <dbReference type="Proteomes" id="UP001360560"/>
    </source>
</evidence>
<protein>
    <submittedName>
        <fullName evidence="6">RNA-processing protein</fullName>
    </submittedName>
</protein>
<dbReference type="Pfam" id="PF11935">
    <property type="entry name" value="SYMPK_PTA1_N"/>
    <property type="match status" value="1"/>
</dbReference>
<evidence type="ECO:0000313" key="6">
    <source>
        <dbReference type="EMBL" id="GMM33738.1"/>
    </source>
</evidence>
<proteinExistence type="predicted"/>
<name>A0AAV5QFZ0_9ASCO</name>
<comment type="subcellular location">
    <subcellularLocation>
        <location evidence="1">Nucleus</location>
    </subcellularLocation>
</comment>
<dbReference type="InterPro" id="IPR021850">
    <property type="entry name" value="Symplekin/Pta1"/>
</dbReference>
<evidence type="ECO:0000256" key="1">
    <source>
        <dbReference type="ARBA" id="ARBA00004123"/>
    </source>
</evidence>
<dbReference type="Proteomes" id="UP001360560">
    <property type="component" value="Unassembled WGS sequence"/>
</dbReference>